<accession>A0A1M5AJW2</accession>
<reference evidence="2" key="1">
    <citation type="submission" date="2016-11" db="EMBL/GenBank/DDBJ databases">
        <authorList>
            <person name="Varghese N."/>
            <person name="Submissions S."/>
        </authorList>
    </citation>
    <scope>NUCLEOTIDE SEQUENCE [LARGE SCALE GENOMIC DNA]</scope>
    <source>
        <strain evidence="2">YR203</strain>
    </source>
</reference>
<protein>
    <submittedName>
        <fullName evidence="1">Uncharacterized protein</fullName>
    </submittedName>
</protein>
<proteinExistence type="predicted"/>
<organism evidence="1 2">
    <name type="scientific">Chryseobacterium vrystaatense</name>
    <dbReference type="NCBI Taxonomy" id="307480"/>
    <lineage>
        <taxon>Bacteria</taxon>
        <taxon>Pseudomonadati</taxon>
        <taxon>Bacteroidota</taxon>
        <taxon>Flavobacteriia</taxon>
        <taxon>Flavobacteriales</taxon>
        <taxon>Weeksellaceae</taxon>
        <taxon>Chryseobacterium group</taxon>
        <taxon>Chryseobacterium</taxon>
    </lineage>
</organism>
<dbReference type="RefSeq" id="WP_175550378.1">
    <property type="nucleotide sequence ID" value="NZ_FQVE01000002.1"/>
</dbReference>
<evidence type="ECO:0000313" key="1">
    <source>
        <dbReference type="EMBL" id="SHF30513.1"/>
    </source>
</evidence>
<sequence>MKNSNLKKLSRNGQKEILGSGPWFKKCNYSFECPGGACCQNTCVYSPCPEV</sequence>
<evidence type="ECO:0000313" key="2">
    <source>
        <dbReference type="Proteomes" id="UP000184108"/>
    </source>
</evidence>
<dbReference type="EMBL" id="FQVE01000002">
    <property type="protein sequence ID" value="SHF30513.1"/>
    <property type="molecule type" value="Genomic_DNA"/>
</dbReference>
<dbReference type="Proteomes" id="UP000184108">
    <property type="component" value="Unassembled WGS sequence"/>
</dbReference>
<name>A0A1M5AJW2_9FLAO</name>
<gene>
    <name evidence="1" type="ORF">SAMN02787073_1949</name>
</gene>
<dbReference type="AlphaFoldDB" id="A0A1M5AJW2"/>